<evidence type="ECO:0000313" key="3">
    <source>
        <dbReference type="Proteomes" id="UP001165121"/>
    </source>
</evidence>
<feature type="domain" description="Reverse transcriptase Ty1/copia-type" evidence="1">
    <location>
        <begin position="33"/>
        <end position="122"/>
    </location>
</feature>
<gene>
    <name evidence="2" type="ORF">Pfra01_001544800</name>
</gene>
<dbReference type="InterPro" id="IPR036397">
    <property type="entry name" value="RNaseH_sf"/>
</dbReference>
<protein>
    <submittedName>
        <fullName evidence="2">Unnamed protein product</fullName>
    </submittedName>
</protein>
<accession>A0A9W6XQ95</accession>
<proteinExistence type="predicted"/>
<evidence type="ECO:0000313" key="2">
    <source>
        <dbReference type="EMBL" id="GMF44410.1"/>
    </source>
</evidence>
<dbReference type="OrthoDB" id="8048545at2759"/>
<dbReference type="Proteomes" id="UP001165121">
    <property type="component" value="Unassembled WGS sequence"/>
</dbReference>
<comment type="caution">
    <text evidence="2">The sequence shown here is derived from an EMBL/GenBank/DDBJ whole genome shotgun (WGS) entry which is preliminary data.</text>
</comment>
<evidence type="ECO:0000259" key="1">
    <source>
        <dbReference type="Pfam" id="PF07727"/>
    </source>
</evidence>
<sequence>MRSKHANLWEIAELEEMAAMKSKGVLEEIDEADMPSGAKAIKTMWVCGAKTDQHGYIIRLKARLVALGNWQRPGIDFGETFAPVAHMSSFRLVIALAAKLNLTVYGGDMNTAYLNASLEIRIALALVYVDDVLCATNNENFKSKLFEDLNAAYGLKDQGKLSEYLGIEVKQSGDEIFISQRKYARYVLAKCENIEKRREFGEALQKHERDGAFIVYYDETNYNINCKRSQGTLHLLSQVVPAHFNVSGSTTFDHVLGAAMTPISKHNFCSRALSKGLVNASAGFSSPSTLINFRDPWAPIGERTAVKFPPSKGANLQLQCAVSPEVGLVHYDKRRGSIKMEVNAGFVDSIYDAVEQHDMYKDHFVEKNTVVFLDNAPAHNQTENLVRGRCDLVLLRLGPYSPMCNLIEGTALKARRKAYLSLSHEEMMNVPYGPKTELRIQLLEKTAEDARPCMDLRLVNKMARHCALSVAAAIRQRAHGVRDLAVD</sequence>
<dbReference type="InterPro" id="IPR013103">
    <property type="entry name" value="RVT_2"/>
</dbReference>
<dbReference type="AlphaFoldDB" id="A0A9W6XQ95"/>
<dbReference type="Gene3D" id="3.30.420.10">
    <property type="entry name" value="Ribonuclease H-like superfamily/Ribonuclease H"/>
    <property type="match status" value="1"/>
</dbReference>
<keyword evidence="3" id="KW-1185">Reference proteome</keyword>
<dbReference type="EMBL" id="BSXT01001671">
    <property type="protein sequence ID" value="GMF44410.1"/>
    <property type="molecule type" value="Genomic_DNA"/>
</dbReference>
<dbReference type="GO" id="GO:0003676">
    <property type="term" value="F:nucleic acid binding"/>
    <property type="evidence" value="ECO:0007669"/>
    <property type="project" value="InterPro"/>
</dbReference>
<organism evidence="2 3">
    <name type="scientific">Phytophthora fragariaefolia</name>
    <dbReference type="NCBI Taxonomy" id="1490495"/>
    <lineage>
        <taxon>Eukaryota</taxon>
        <taxon>Sar</taxon>
        <taxon>Stramenopiles</taxon>
        <taxon>Oomycota</taxon>
        <taxon>Peronosporomycetes</taxon>
        <taxon>Peronosporales</taxon>
        <taxon>Peronosporaceae</taxon>
        <taxon>Phytophthora</taxon>
    </lineage>
</organism>
<feature type="domain" description="Reverse transcriptase Ty1/copia-type" evidence="1">
    <location>
        <begin position="126"/>
        <end position="192"/>
    </location>
</feature>
<dbReference type="Pfam" id="PF07727">
    <property type="entry name" value="RVT_2"/>
    <property type="match status" value="2"/>
</dbReference>
<name>A0A9W6XQ95_9STRA</name>
<reference evidence="2" key="1">
    <citation type="submission" date="2023-04" db="EMBL/GenBank/DDBJ databases">
        <title>Phytophthora fragariaefolia NBRC 109709.</title>
        <authorList>
            <person name="Ichikawa N."/>
            <person name="Sato H."/>
            <person name="Tonouchi N."/>
        </authorList>
    </citation>
    <scope>NUCLEOTIDE SEQUENCE</scope>
    <source>
        <strain evidence="2">NBRC 109709</strain>
    </source>
</reference>